<dbReference type="Proteomes" id="UP000031670">
    <property type="component" value="Unassembled WGS sequence"/>
</dbReference>
<evidence type="ECO:0000313" key="2">
    <source>
        <dbReference type="EMBL" id="GAM62103.1"/>
    </source>
</evidence>
<protein>
    <submittedName>
        <fullName evidence="1">Uncharacterized protein</fullName>
    </submittedName>
</protein>
<reference evidence="1 4" key="1">
    <citation type="submission" date="2015-01" db="EMBL/GenBank/DDBJ databases">
        <title>Vibrio sp. C1 JCM 19231 whole genome shotgun sequence.</title>
        <authorList>
            <person name="Sawabe T."/>
            <person name="Meirelles P."/>
            <person name="Feng G."/>
            <person name="Sayaka M."/>
            <person name="Hattori M."/>
            <person name="Ohkuma M."/>
        </authorList>
    </citation>
    <scope>NUCLEOTIDE SEQUENCE [LARGE SCALE GENOMIC DNA]</scope>
    <source>
        <strain evidence="4">JCM 19231</strain>
        <strain evidence="1">JCM19231</strain>
    </source>
</reference>
<keyword evidence="4" id="KW-1185">Reference proteome</keyword>
<reference evidence="3 4" key="3">
    <citation type="submission" date="2015-01" db="EMBL/GenBank/DDBJ databases">
        <authorList>
            <consortium name="NBRP consortium"/>
            <person name="Sawabe T."/>
            <person name="Meirelles P."/>
            <person name="Feng G."/>
            <person name="Sayaka M."/>
            <person name="Hattori M."/>
            <person name="Ohkuma M."/>
        </authorList>
    </citation>
    <scope>NUCLEOTIDE SEQUENCE [LARGE SCALE GENOMIC DNA]</scope>
    <source>
        <strain evidence="4">JCM 19231</strain>
        <strain evidence="1">JCM19231</strain>
        <strain evidence="2 3">JCM19232</strain>
    </source>
</reference>
<evidence type="ECO:0000313" key="3">
    <source>
        <dbReference type="Proteomes" id="UP000031670"/>
    </source>
</evidence>
<evidence type="ECO:0000313" key="4">
    <source>
        <dbReference type="Proteomes" id="UP000031671"/>
    </source>
</evidence>
<proteinExistence type="predicted"/>
<organism evidence="1 4">
    <name type="scientific">Vibrio ishigakensis</name>
    <dbReference type="NCBI Taxonomy" id="1481914"/>
    <lineage>
        <taxon>Bacteria</taxon>
        <taxon>Pseudomonadati</taxon>
        <taxon>Pseudomonadota</taxon>
        <taxon>Gammaproteobacteria</taxon>
        <taxon>Vibrionales</taxon>
        <taxon>Vibrionaceae</taxon>
        <taxon>Vibrio</taxon>
    </lineage>
</organism>
<comment type="caution">
    <text evidence="1">The sequence shown here is derived from an EMBL/GenBank/DDBJ whole genome shotgun (WGS) entry which is preliminary data.</text>
</comment>
<dbReference type="Proteomes" id="UP000031671">
    <property type="component" value="Unassembled WGS sequence"/>
</dbReference>
<name>A0A0B8NWD6_9VIBR</name>
<dbReference type="AlphaFoldDB" id="A0A0B8NWD6"/>
<evidence type="ECO:0000313" key="1">
    <source>
        <dbReference type="EMBL" id="GAM56612.1"/>
    </source>
</evidence>
<dbReference type="EMBL" id="BBSA01000005">
    <property type="protein sequence ID" value="GAM62103.1"/>
    <property type="molecule type" value="Genomic_DNA"/>
</dbReference>
<gene>
    <name evidence="1" type="ORF">JCM19231_5191</name>
    <name evidence="2" type="ORF">JCM19232_5067</name>
</gene>
<dbReference type="EMBL" id="BBRZ01000033">
    <property type="protein sequence ID" value="GAM56612.1"/>
    <property type="molecule type" value="Genomic_DNA"/>
</dbReference>
<accession>A0A0B8PG49</accession>
<accession>A0A0B8NWD6</accession>
<reference evidence="2 3" key="2">
    <citation type="submission" date="2015-01" db="EMBL/GenBank/DDBJ databases">
        <title>Vibrio sp. C5 JCM 19232 whole genome shotgun sequence.</title>
        <authorList>
            <person name="Sawabe T."/>
            <person name="Meirelles P."/>
            <person name="Feng G."/>
            <person name="Sayaka M."/>
            <person name="Hattori M."/>
            <person name="Ohkuma M."/>
        </authorList>
    </citation>
    <scope>NUCLEOTIDE SEQUENCE [LARGE SCALE GENOMIC DNA]</scope>
    <source>
        <strain evidence="2 3">JCM19232</strain>
    </source>
</reference>
<sequence length="60" mass="6571">MEITITATQGEHTPKAISVNGTEAPFSLEANRYRTGGARISAEWLKNQLTDGDNKLLIKL</sequence>